<gene>
    <name evidence="1" type="ORF">HaLaN_31912</name>
</gene>
<evidence type="ECO:0000313" key="2">
    <source>
        <dbReference type="Proteomes" id="UP000485058"/>
    </source>
</evidence>
<protein>
    <submittedName>
        <fullName evidence="1">Uncharacterized protein</fullName>
    </submittedName>
</protein>
<reference evidence="1 2" key="1">
    <citation type="submission" date="2020-02" db="EMBL/GenBank/DDBJ databases">
        <title>Draft genome sequence of Haematococcus lacustris strain NIES-144.</title>
        <authorList>
            <person name="Morimoto D."/>
            <person name="Nakagawa S."/>
            <person name="Yoshida T."/>
            <person name="Sawayama S."/>
        </authorList>
    </citation>
    <scope>NUCLEOTIDE SEQUENCE [LARGE SCALE GENOMIC DNA]</scope>
    <source>
        <strain evidence="1 2">NIES-144</strain>
    </source>
</reference>
<accession>A0A6A0AJB2</accession>
<sequence>MLGTPDLDDATIAAWDLENEDQDKTIASYIGAAKQQAVAPEAQAAAAQLQATQAAHAAEV</sequence>
<evidence type="ECO:0000313" key="1">
    <source>
        <dbReference type="EMBL" id="GFH32658.1"/>
    </source>
</evidence>
<name>A0A6A0AJB2_HAELA</name>
<proteinExistence type="predicted"/>
<dbReference type="Proteomes" id="UP000485058">
    <property type="component" value="Unassembled WGS sequence"/>
</dbReference>
<dbReference type="AlphaFoldDB" id="A0A6A0AJB2"/>
<dbReference type="EMBL" id="BLLF01006932">
    <property type="protein sequence ID" value="GFH32658.1"/>
    <property type="molecule type" value="Genomic_DNA"/>
</dbReference>
<organism evidence="1 2">
    <name type="scientific">Haematococcus lacustris</name>
    <name type="common">Green alga</name>
    <name type="synonym">Haematococcus pluvialis</name>
    <dbReference type="NCBI Taxonomy" id="44745"/>
    <lineage>
        <taxon>Eukaryota</taxon>
        <taxon>Viridiplantae</taxon>
        <taxon>Chlorophyta</taxon>
        <taxon>core chlorophytes</taxon>
        <taxon>Chlorophyceae</taxon>
        <taxon>CS clade</taxon>
        <taxon>Chlamydomonadales</taxon>
        <taxon>Haematococcaceae</taxon>
        <taxon>Haematococcus</taxon>
    </lineage>
</organism>
<keyword evidence="2" id="KW-1185">Reference proteome</keyword>
<comment type="caution">
    <text evidence="1">The sequence shown here is derived from an EMBL/GenBank/DDBJ whole genome shotgun (WGS) entry which is preliminary data.</text>
</comment>